<dbReference type="SUPFAM" id="SSF55931">
    <property type="entry name" value="Glutamine synthetase/guanido kinase"/>
    <property type="match status" value="1"/>
</dbReference>
<dbReference type="InterPro" id="IPR014746">
    <property type="entry name" value="Gln_synth/guanido_kin_cat_dom"/>
</dbReference>
<gene>
    <name evidence="5" type="ORF">EHJ13_16725</name>
</gene>
<evidence type="ECO:0000256" key="1">
    <source>
        <dbReference type="ARBA" id="ARBA00022598"/>
    </source>
</evidence>
<dbReference type="InterPro" id="IPR008146">
    <property type="entry name" value="Gln_synth_cat_dom"/>
</dbReference>
<feature type="domain" description="GS catalytic" evidence="4">
    <location>
        <begin position="161"/>
        <end position="475"/>
    </location>
</feature>
<dbReference type="AlphaFoldDB" id="A0A9Q4T983"/>
<keyword evidence="1" id="KW-0436">Ligase</keyword>
<evidence type="ECO:0000313" key="6">
    <source>
        <dbReference type="Proteomes" id="UP000778262"/>
    </source>
</evidence>
<dbReference type="PANTHER" id="PTHR43785">
    <property type="entry name" value="GAMMA-GLUTAMYLPUTRESCINE SYNTHETASE"/>
    <property type="match status" value="1"/>
</dbReference>
<dbReference type="SMART" id="SM01230">
    <property type="entry name" value="Gln-synt_C"/>
    <property type="match status" value="1"/>
</dbReference>
<reference evidence="5" key="1">
    <citation type="submission" date="2018-11" db="EMBL/GenBank/DDBJ databases">
        <title>Genomics analysis of Putative Virulence Factors on Adhesion and Cytotoxicity for Cronobacter spp.</title>
        <authorList>
            <person name="Cui J."/>
        </authorList>
    </citation>
    <scope>NUCLEOTIDE SEQUENCE</scope>
    <source>
        <strain evidence="5">SD69</strain>
    </source>
</reference>
<dbReference type="Gene3D" id="3.30.590.10">
    <property type="entry name" value="Glutamine synthetase/guanido kinase, catalytic domain"/>
    <property type="match status" value="1"/>
</dbReference>
<proteinExistence type="inferred from homology"/>
<evidence type="ECO:0000256" key="2">
    <source>
        <dbReference type="PROSITE-ProRule" id="PRU01331"/>
    </source>
</evidence>
<sequence length="475" mass="52074">MFSFALTPWFKPRSPGISSGRVSSTQEPIMFSTLLNTWMLAGTSDGLGVPFRQEAEAYLRDYPHTRHVDIYLHDLNGCRRGKRVSVESLRALAQGCYFPQSVYEMDNEGQVIAGAAAQREPDRLCLPVSGTLRPCADDPEHHAQLLLSMQSPDGAGCPLEPRVVLERLLATFHARGLYPVMAPEVEFYLQAADGAAPTSRCFDVDMPGRDNALLEAVETEARRQGLPLCGIVAEAEAGQFELNFCHSSRVVALCDRVLAARRLVHQVAEKQGYYASFMAKPRSTLAGSGLHFHISLNDAQGNNLFASEEGQPNVMMRRSLSGLLALMPASVALVTPGANAFRRLRKSLNEPLFSSWGYNDRSAALRLPCADAGSQRIEYRLASADANPYLVAAAVLAGVLYGLDHPLTLPQAGSVAGLPALPLFWPDALARFQEADWLRKQLGAPFSDAWIACKRQELARFESEVTDAEKRAHRH</sequence>
<evidence type="ECO:0000313" key="5">
    <source>
        <dbReference type="EMBL" id="NCH89062.1"/>
    </source>
</evidence>
<dbReference type="GO" id="GO:0006598">
    <property type="term" value="P:polyamine catabolic process"/>
    <property type="evidence" value="ECO:0007669"/>
    <property type="project" value="TreeGrafter"/>
</dbReference>
<protein>
    <submittedName>
        <fullName evidence="5">Glutamine synthetase</fullName>
    </submittedName>
</protein>
<accession>A0A9Q4T983</accession>
<dbReference type="Pfam" id="PF00120">
    <property type="entry name" value="Gln-synt_C"/>
    <property type="match status" value="1"/>
</dbReference>
<dbReference type="RefSeq" id="WP_161591257.1">
    <property type="nucleotide sequence ID" value="NZ_RPBY01000006.1"/>
</dbReference>
<dbReference type="PROSITE" id="PS51987">
    <property type="entry name" value="GS_CATALYTIC"/>
    <property type="match status" value="1"/>
</dbReference>
<evidence type="ECO:0000259" key="4">
    <source>
        <dbReference type="PROSITE" id="PS51987"/>
    </source>
</evidence>
<evidence type="ECO:0000256" key="3">
    <source>
        <dbReference type="RuleBase" id="RU000384"/>
    </source>
</evidence>
<organism evidence="5 6">
    <name type="scientific">Cronobacter dublinensis</name>
    <dbReference type="NCBI Taxonomy" id="413497"/>
    <lineage>
        <taxon>Bacteria</taxon>
        <taxon>Pseudomonadati</taxon>
        <taxon>Pseudomonadota</taxon>
        <taxon>Gammaproteobacteria</taxon>
        <taxon>Enterobacterales</taxon>
        <taxon>Enterobacteriaceae</taxon>
        <taxon>Cronobacter</taxon>
    </lineage>
</organism>
<comment type="caution">
    <text evidence="5">The sequence shown here is derived from an EMBL/GenBank/DDBJ whole genome shotgun (WGS) entry which is preliminary data.</text>
</comment>
<comment type="similarity">
    <text evidence="2 3">Belongs to the glutamine synthetase family.</text>
</comment>
<dbReference type="SUPFAM" id="SSF54368">
    <property type="entry name" value="Glutamine synthetase, N-terminal domain"/>
    <property type="match status" value="1"/>
</dbReference>
<dbReference type="InterPro" id="IPR036651">
    <property type="entry name" value="Gln_synt_N_sf"/>
</dbReference>
<dbReference type="PANTHER" id="PTHR43785:SF12">
    <property type="entry name" value="TYPE-1 GLUTAMINE SYNTHETASE 2"/>
    <property type="match status" value="1"/>
</dbReference>
<dbReference type="GO" id="GO:0004356">
    <property type="term" value="F:glutamine synthetase activity"/>
    <property type="evidence" value="ECO:0007669"/>
    <property type="project" value="InterPro"/>
</dbReference>
<dbReference type="EMBL" id="RPBY01000006">
    <property type="protein sequence ID" value="NCH89062.1"/>
    <property type="molecule type" value="Genomic_DNA"/>
</dbReference>
<name>A0A9Q4T983_9ENTR</name>
<dbReference type="Proteomes" id="UP000778262">
    <property type="component" value="Unassembled WGS sequence"/>
</dbReference>
<dbReference type="GO" id="GO:0006542">
    <property type="term" value="P:glutamine biosynthetic process"/>
    <property type="evidence" value="ECO:0007669"/>
    <property type="project" value="InterPro"/>
</dbReference>